<keyword evidence="3" id="KW-1185">Reference proteome</keyword>
<evidence type="ECO:0000313" key="2">
    <source>
        <dbReference type="EMBL" id="PRZ43353.1"/>
    </source>
</evidence>
<organism evidence="2 3">
    <name type="scientific">Antricoccus suffuscus</name>
    <dbReference type="NCBI Taxonomy" id="1629062"/>
    <lineage>
        <taxon>Bacteria</taxon>
        <taxon>Bacillati</taxon>
        <taxon>Actinomycetota</taxon>
        <taxon>Actinomycetes</taxon>
        <taxon>Geodermatophilales</taxon>
        <taxon>Antricoccaceae</taxon>
        <taxon>Antricoccus</taxon>
    </lineage>
</organism>
<dbReference type="EMBL" id="PVUE01000002">
    <property type="protein sequence ID" value="PRZ43353.1"/>
    <property type="molecule type" value="Genomic_DNA"/>
</dbReference>
<evidence type="ECO:0000256" key="1">
    <source>
        <dbReference type="SAM" id="Phobius"/>
    </source>
</evidence>
<feature type="transmembrane region" description="Helical" evidence="1">
    <location>
        <begin position="50"/>
        <end position="71"/>
    </location>
</feature>
<feature type="transmembrane region" description="Helical" evidence="1">
    <location>
        <begin position="20"/>
        <end position="38"/>
    </location>
</feature>
<gene>
    <name evidence="2" type="ORF">CLV47_10238</name>
</gene>
<dbReference type="Proteomes" id="UP000237752">
    <property type="component" value="Unassembled WGS sequence"/>
</dbReference>
<proteinExistence type="predicted"/>
<dbReference type="AlphaFoldDB" id="A0A2T1A426"/>
<name>A0A2T1A426_9ACTN</name>
<keyword evidence="1" id="KW-0812">Transmembrane</keyword>
<evidence type="ECO:0000313" key="3">
    <source>
        <dbReference type="Proteomes" id="UP000237752"/>
    </source>
</evidence>
<keyword evidence="1" id="KW-1133">Transmembrane helix</keyword>
<accession>A0A2T1A426</accession>
<feature type="transmembrane region" description="Helical" evidence="1">
    <location>
        <begin position="77"/>
        <end position="94"/>
    </location>
</feature>
<keyword evidence="1" id="KW-0472">Membrane</keyword>
<protein>
    <submittedName>
        <fullName evidence="2">Uncharacterized protein</fullName>
    </submittedName>
</protein>
<comment type="caution">
    <text evidence="2">The sequence shown here is derived from an EMBL/GenBank/DDBJ whole genome shotgun (WGS) entry which is preliminary data.</text>
</comment>
<sequence>MIVGGLIWGVRSITDKPDNLGGSLAGAAFCIAGGLLVIRLGVALRGQRQWARAPVIALEILFLPVGWALTFQGGNKLYGIPVLAVAAALIYLLLSKPVSAILDRVVDPDEPED</sequence>
<reference evidence="2 3" key="1">
    <citation type="submission" date="2018-03" db="EMBL/GenBank/DDBJ databases">
        <title>Genomic Encyclopedia of Archaeal and Bacterial Type Strains, Phase II (KMG-II): from individual species to whole genera.</title>
        <authorList>
            <person name="Goeker M."/>
        </authorList>
    </citation>
    <scope>NUCLEOTIDE SEQUENCE [LARGE SCALE GENOMIC DNA]</scope>
    <source>
        <strain evidence="2 3">DSM 100065</strain>
    </source>
</reference>